<dbReference type="EMBL" id="KM588359">
    <property type="protein sequence ID" value="AIT14557.1"/>
    <property type="molecule type" value="Genomic_DNA"/>
</dbReference>
<gene>
    <name evidence="1" type="primary">49</name>
    <name evidence="1" type="ORF">PBI_CARCHARODON_49</name>
</gene>
<protein>
    <recommendedName>
        <fullName evidence="3">Holliday junction resolvase</fullName>
    </recommendedName>
</protein>
<evidence type="ECO:0008006" key="3">
    <source>
        <dbReference type="Google" id="ProtNLM"/>
    </source>
</evidence>
<sequence>MTRTRTRRSAKAAGAKFERTIADYLAAALDDDRIDKRTKTGARDKGDILGVRAHGQRVVIECKDTARLALPQWTNEAHTEANNDDALVGVVIHKRHGVAAPGRQWVAMTVDDLLALISGSRHGHRTEETE</sequence>
<dbReference type="Proteomes" id="UP000029891">
    <property type="component" value="Segment"/>
</dbReference>
<evidence type="ECO:0000313" key="2">
    <source>
        <dbReference type="Proteomes" id="UP000029891"/>
    </source>
</evidence>
<name>A0A097EYR4_9CAUD</name>
<reference evidence="1 2" key="1">
    <citation type="submission" date="2014-09" db="EMBL/GenBank/DDBJ databases">
        <authorList>
            <person name="Brannan A.J."/>
            <person name="Lewis N."/>
            <person name="Sims A.D."/>
            <person name="Adams M.W."/>
            <person name="Blackwell H.A."/>
            <person name="Coleman M.K."/>
            <person name="Cook S.E."/>
            <person name="Gardner S.T."/>
            <person name="Katliarou V."/>
            <person name="Lyons V.J."/>
            <person name="Mann D.A."/>
            <person name="McCall D.F."/>
            <person name="McCurdy M.C."/>
            <person name="Murdock C.A."/>
            <person name="Phillips E.M."/>
            <person name="Pitts A.K."/>
            <person name="Policard D."/>
            <person name="Prince J.K."/>
            <person name="Threatt D."/>
            <person name="Serrano M.G."/>
            <person name="Buck G."/>
            <person name="Lee V."/>
            <person name="Wang Y."/>
            <person name="Carvalho R."/>
            <person name="Voegtly L."/>
            <person name="Shi R."/>
            <person name="Duckworth R."/>
            <person name="Johnson A."/>
            <person name="Loviza R."/>
            <person name="Walstead R."/>
            <person name="Shah Z."/>
            <person name="Kiflezghi M."/>
            <person name="Wade K."/>
            <person name="Anders K.R."/>
            <person name="Braun M.A."/>
            <person name="Delesalle V.A."/>
            <person name="Hughes L.E."/>
            <person name="Ware V.C."/>
            <person name="Bradley K.W."/>
            <person name="Barker L.P."/>
            <person name="Asai D.J."/>
            <person name="Bowman C.A."/>
            <person name="Russell D.A."/>
            <person name="Pope W.H."/>
            <person name="Jacobs-Sera D."/>
            <person name="Hendrix R.W."/>
            <person name="Hatfull G.F."/>
        </authorList>
    </citation>
    <scope>NUCLEOTIDE SEQUENCE [LARGE SCALE GENOMIC DNA]</scope>
</reference>
<dbReference type="RefSeq" id="YP_009197174.1">
    <property type="nucleotide sequence ID" value="NC_028779.1"/>
</dbReference>
<dbReference type="KEGG" id="vg:26624293"/>
<proteinExistence type="predicted"/>
<accession>A0A097EYR4</accession>
<organism evidence="1 2">
    <name type="scientific">Mycobacterium phage Carcharodon</name>
    <dbReference type="NCBI Taxonomy" id="1555233"/>
    <lineage>
        <taxon>Viruses</taxon>
        <taxon>Duplodnaviria</taxon>
        <taxon>Heunggongvirae</taxon>
        <taxon>Uroviricota</taxon>
        <taxon>Caudoviricetes</taxon>
        <taxon>Nclasvirinae</taxon>
        <taxon>Charlievirus</taxon>
        <taxon>Charlievirus Pipsqueaks</taxon>
    </lineage>
</organism>
<evidence type="ECO:0000313" key="1">
    <source>
        <dbReference type="EMBL" id="AIT14557.1"/>
    </source>
</evidence>
<dbReference type="GeneID" id="26624293"/>